<feature type="non-terminal residue" evidence="4">
    <location>
        <position position="77"/>
    </location>
</feature>
<dbReference type="InterPro" id="IPR050091">
    <property type="entry name" value="PKS_NRPS_Biosynth_Enz"/>
</dbReference>
<evidence type="ECO:0000313" key="4">
    <source>
        <dbReference type="EMBL" id="EFN51780.1"/>
    </source>
</evidence>
<dbReference type="KEGG" id="cvr:CHLNCDRAFT_27437"/>
<dbReference type="Pfam" id="PF02801">
    <property type="entry name" value="Ketoacyl-synt_C"/>
    <property type="match status" value="1"/>
</dbReference>
<dbReference type="AlphaFoldDB" id="E1ZQU0"/>
<keyword evidence="1" id="KW-0596">Phosphopantetheine</keyword>
<organism evidence="5">
    <name type="scientific">Chlorella variabilis</name>
    <name type="common">Green alga</name>
    <dbReference type="NCBI Taxonomy" id="554065"/>
    <lineage>
        <taxon>Eukaryota</taxon>
        <taxon>Viridiplantae</taxon>
        <taxon>Chlorophyta</taxon>
        <taxon>core chlorophytes</taxon>
        <taxon>Trebouxiophyceae</taxon>
        <taxon>Chlorellales</taxon>
        <taxon>Chlorellaceae</taxon>
        <taxon>Chlorella clade</taxon>
        <taxon>Chlorella</taxon>
    </lineage>
</organism>
<gene>
    <name evidence="4" type="ORF">CHLNCDRAFT_27437</name>
</gene>
<evidence type="ECO:0000256" key="2">
    <source>
        <dbReference type="ARBA" id="ARBA00022553"/>
    </source>
</evidence>
<dbReference type="Gene3D" id="3.40.47.10">
    <property type="match status" value="1"/>
</dbReference>
<evidence type="ECO:0000313" key="5">
    <source>
        <dbReference type="Proteomes" id="UP000008141"/>
    </source>
</evidence>
<dbReference type="InParanoid" id="E1ZQU0"/>
<dbReference type="GeneID" id="17351247"/>
<dbReference type="InterPro" id="IPR014031">
    <property type="entry name" value="Ketoacyl_synth_C"/>
</dbReference>
<sequence>MLLGAGTALGDPIELSAALAVLHYGSTPLQLTTAKSRIGHSEPVAGTVGVTHAATMIAYNSISGVMHLQVFNPMLST</sequence>
<accession>E1ZQU0</accession>
<dbReference type="RefSeq" id="XP_005843882.1">
    <property type="nucleotide sequence ID" value="XM_005843820.1"/>
</dbReference>
<feature type="domain" description="Beta-ketoacyl synthase C-terminal" evidence="3">
    <location>
        <begin position="4"/>
        <end position="68"/>
    </location>
</feature>
<dbReference type="GO" id="GO:0004312">
    <property type="term" value="F:fatty acid synthase activity"/>
    <property type="evidence" value="ECO:0007669"/>
    <property type="project" value="TreeGrafter"/>
</dbReference>
<protein>
    <recommendedName>
        <fullName evidence="3">Beta-ketoacyl synthase C-terminal domain-containing protein</fullName>
    </recommendedName>
</protein>
<dbReference type="OrthoDB" id="3068212at2759"/>
<dbReference type="Proteomes" id="UP000008141">
    <property type="component" value="Unassembled WGS sequence"/>
</dbReference>
<keyword evidence="5" id="KW-1185">Reference proteome</keyword>
<dbReference type="GO" id="GO:0006633">
    <property type="term" value="P:fatty acid biosynthetic process"/>
    <property type="evidence" value="ECO:0007669"/>
    <property type="project" value="TreeGrafter"/>
</dbReference>
<reference evidence="4 5" key="1">
    <citation type="journal article" date="2010" name="Plant Cell">
        <title>The Chlorella variabilis NC64A genome reveals adaptation to photosymbiosis, coevolution with viruses, and cryptic sex.</title>
        <authorList>
            <person name="Blanc G."/>
            <person name="Duncan G."/>
            <person name="Agarkova I."/>
            <person name="Borodovsky M."/>
            <person name="Gurnon J."/>
            <person name="Kuo A."/>
            <person name="Lindquist E."/>
            <person name="Lucas S."/>
            <person name="Pangilinan J."/>
            <person name="Polle J."/>
            <person name="Salamov A."/>
            <person name="Terry A."/>
            <person name="Yamada T."/>
            <person name="Dunigan D.D."/>
            <person name="Grigoriev I.V."/>
            <person name="Claverie J.M."/>
            <person name="Van Etten J.L."/>
        </authorList>
    </citation>
    <scope>NUCLEOTIDE SEQUENCE [LARGE SCALE GENOMIC DNA]</scope>
    <source>
        <strain evidence="4 5">NC64A</strain>
    </source>
</reference>
<dbReference type="InterPro" id="IPR016039">
    <property type="entry name" value="Thiolase-like"/>
</dbReference>
<evidence type="ECO:0000259" key="3">
    <source>
        <dbReference type="Pfam" id="PF02801"/>
    </source>
</evidence>
<proteinExistence type="predicted"/>
<dbReference type="PANTHER" id="PTHR43775">
    <property type="entry name" value="FATTY ACID SYNTHASE"/>
    <property type="match status" value="1"/>
</dbReference>
<evidence type="ECO:0000256" key="1">
    <source>
        <dbReference type="ARBA" id="ARBA00022450"/>
    </source>
</evidence>
<dbReference type="PANTHER" id="PTHR43775:SF37">
    <property type="entry name" value="SI:DKEY-61P9.11"/>
    <property type="match status" value="1"/>
</dbReference>
<keyword evidence="2" id="KW-0597">Phosphoprotein</keyword>
<name>E1ZQU0_CHLVA</name>
<dbReference type="SUPFAM" id="SSF53901">
    <property type="entry name" value="Thiolase-like"/>
    <property type="match status" value="1"/>
</dbReference>
<dbReference type="EMBL" id="GL433860">
    <property type="protein sequence ID" value="EFN51780.1"/>
    <property type="molecule type" value="Genomic_DNA"/>
</dbReference>